<sequence length="168" mass="18645">MTDTRKLRVGVPLAMCPEKGCMLRAHDGSHRFPYPSDPSLIAHGPAGKGFSPPGTGEPGAIVAQSYRTQGRHGHPGFYQLLDEIADLHDRKNHDYAGDDPLSNLKLCEEFGIPAWKGVIVRLTDKWSRITQLITKEAQVKDESIEDTLKDSAVYSLLAIVLKRERKDL</sequence>
<name>A0A0F9UJY2_9ZZZZ</name>
<protein>
    <recommendedName>
        <fullName evidence="2">Nucleotide modification associated domain-containing protein</fullName>
    </recommendedName>
</protein>
<proteinExistence type="predicted"/>
<reference evidence="1" key="1">
    <citation type="journal article" date="2015" name="Nature">
        <title>Complex archaea that bridge the gap between prokaryotes and eukaryotes.</title>
        <authorList>
            <person name="Spang A."/>
            <person name="Saw J.H."/>
            <person name="Jorgensen S.L."/>
            <person name="Zaremba-Niedzwiedzka K."/>
            <person name="Martijn J."/>
            <person name="Lind A.E."/>
            <person name="van Eijk R."/>
            <person name="Schleper C."/>
            <person name="Guy L."/>
            <person name="Ettema T.J."/>
        </authorList>
    </citation>
    <scope>NUCLEOTIDE SEQUENCE</scope>
</reference>
<evidence type="ECO:0008006" key="2">
    <source>
        <dbReference type="Google" id="ProtNLM"/>
    </source>
</evidence>
<dbReference type="EMBL" id="LAZR01000655">
    <property type="protein sequence ID" value="KKN61526.1"/>
    <property type="molecule type" value="Genomic_DNA"/>
</dbReference>
<evidence type="ECO:0000313" key="1">
    <source>
        <dbReference type="EMBL" id="KKN61526.1"/>
    </source>
</evidence>
<dbReference type="AlphaFoldDB" id="A0A0F9UJY2"/>
<comment type="caution">
    <text evidence="1">The sequence shown here is derived from an EMBL/GenBank/DDBJ whole genome shotgun (WGS) entry which is preliminary data.</text>
</comment>
<accession>A0A0F9UJY2</accession>
<organism evidence="1">
    <name type="scientific">marine sediment metagenome</name>
    <dbReference type="NCBI Taxonomy" id="412755"/>
    <lineage>
        <taxon>unclassified sequences</taxon>
        <taxon>metagenomes</taxon>
        <taxon>ecological metagenomes</taxon>
    </lineage>
</organism>
<gene>
    <name evidence="1" type="ORF">LCGC14_0521140</name>
</gene>